<name>A0A6A0AGQ6_HAELA</name>
<reference evidence="1 2" key="1">
    <citation type="submission" date="2020-02" db="EMBL/GenBank/DDBJ databases">
        <title>Draft genome sequence of Haematococcus lacustris strain NIES-144.</title>
        <authorList>
            <person name="Morimoto D."/>
            <person name="Nakagawa S."/>
            <person name="Yoshida T."/>
            <person name="Sawayama S."/>
        </authorList>
    </citation>
    <scope>NUCLEOTIDE SEQUENCE [LARGE SCALE GENOMIC DNA]</scope>
    <source>
        <strain evidence="1 2">NIES-144</strain>
    </source>
</reference>
<gene>
    <name evidence="1" type="ORF">HaLaN_30886</name>
</gene>
<protein>
    <submittedName>
        <fullName evidence="1">Uncharacterized protein</fullName>
    </submittedName>
</protein>
<dbReference type="AlphaFoldDB" id="A0A6A0AGQ6"/>
<evidence type="ECO:0000313" key="1">
    <source>
        <dbReference type="EMBL" id="GFH31775.1"/>
    </source>
</evidence>
<accession>A0A6A0AGQ6</accession>
<sequence length="74" mass="7855">MQSSVPGGATCPTWQLVQQQTGQQRPSGAAAAVSARTSWSVLWQTDQHTLCTISHAHGMEEGRGTSFSAQRAAK</sequence>
<comment type="caution">
    <text evidence="1">The sequence shown here is derived from an EMBL/GenBank/DDBJ whole genome shotgun (WGS) entry which is preliminary data.</text>
</comment>
<organism evidence="1 2">
    <name type="scientific">Haematococcus lacustris</name>
    <name type="common">Green alga</name>
    <name type="synonym">Haematococcus pluvialis</name>
    <dbReference type="NCBI Taxonomy" id="44745"/>
    <lineage>
        <taxon>Eukaryota</taxon>
        <taxon>Viridiplantae</taxon>
        <taxon>Chlorophyta</taxon>
        <taxon>core chlorophytes</taxon>
        <taxon>Chlorophyceae</taxon>
        <taxon>CS clade</taxon>
        <taxon>Chlamydomonadales</taxon>
        <taxon>Haematococcaceae</taxon>
        <taxon>Haematococcus</taxon>
    </lineage>
</organism>
<dbReference type="EMBL" id="BLLF01005935">
    <property type="protein sequence ID" value="GFH31775.1"/>
    <property type="molecule type" value="Genomic_DNA"/>
</dbReference>
<dbReference type="Proteomes" id="UP000485058">
    <property type="component" value="Unassembled WGS sequence"/>
</dbReference>
<keyword evidence="2" id="KW-1185">Reference proteome</keyword>
<evidence type="ECO:0000313" key="2">
    <source>
        <dbReference type="Proteomes" id="UP000485058"/>
    </source>
</evidence>
<proteinExistence type="predicted"/>